<dbReference type="EMBL" id="NAJN01000010">
    <property type="protein sequence ID" value="TKA81958.1"/>
    <property type="molecule type" value="Genomic_DNA"/>
</dbReference>
<dbReference type="Proteomes" id="UP000308768">
    <property type="component" value="Unassembled WGS sequence"/>
</dbReference>
<accession>A0A4U0Y0W5</accession>
<gene>
    <name evidence="1" type="ORF">B0A49_02535</name>
</gene>
<proteinExistence type="predicted"/>
<protein>
    <submittedName>
        <fullName evidence="1">Uncharacterized protein</fullName>
    </submittedName>
</protein>
<name>A0A4U0Y0W5_9PEZI</name>
<organism evidence="1 2">
    <name type="scientific">Cryomyces minteri</name>
    <dbReference type="NCBI Taxonomy" id="331657"/>
    <lineage>
        <taxon>Eukaryota</taxon>
        <taxon>Fungi</taxon>
        <taxon>Dikarya</taxon>
        <taxon>Ascomycota</taxon>
        <taxon>Pezizomycotina</taxon>
        <taxon>Dothideomycetes</taxon>
        <taxon>Dothideomycetes incertae sedis</taxon>
        <taxon>Cryomyces</taxon>
    </lineage>
</organism>
<dbReference type="AlphaFoldDB" id="A0A4U0Y0W5"/>
<comment type="caution">
    <text evidence="1">The sequence shown here is derived from an EMBL/GenBank/DDBJ whole genome shotgun (WGS) entry which is preliminary data.</text>
</comment>
<evidence type="ECO:0000313" key="2">
    <source>
        <dbReference type="Proteomes" id="UP000308768"/>
    </source>
</evidence>
<evidence type="ECO:0000313" key="1">
    <source>
        <dbReference type="EMBL" id="TKA81958.1"/>
    </source>
</evidence>
<keyword evidence="2" id="KW-1185">Reference proteome</keyword>
<reference evidence="1 2" key="1">
    <citation type="submission" date="2017-03" db="EMBL/GenBank/DDBJ databases">
        <title>Genomes of endolithic fungi from Antarctica.</title>
        <authorList>
            <person name="Coleine C."/>
            <person name="Masonjones S."/>
            <person name="Stajich J.E."/>
        </authorList>
    </citation>
    <scope>NUCLEOTIDE SEQUENCE [LARGE SCALE GENOMIC DNA]</scope>
    <source>
        <strain evidence="1 2">CCFEE 5187</strain>
    </source>
</reference>
<sequence>MIATVEIASTKNSLDEMNGQLLKMRETARNLRNDKGELQSYFEHYVTAYSDLYRCTDKVFDLFAKLELDHSSVSPETLSKTLLYEIHSGVAEARRLLDLVSNRYTTRAAVLQNRRAILRNTESIRKICAKALVPLGELLGLSLSDS</sequence>